<dbReference type="STRING" id="1603555.SU86_002485"/>
<feature type="domain" description="HTH asnC-type" evidence="4">
    <location>
        <begin position="3"/>
        <end position="64"/>
    </location>
</feature>
<proteinExistence type="predicted"/>
<dbReference type="GO" id="GO:0005829">
    <property type="term" value="C:cytosol"/>
    <property type="evidence" value="ECO:0007669"/>
    <property type="project" value="TreeGrafter"/>
</dbReference>
<reference evidence="5 6" key="1">
    <citation type="journal article" date="2016" name="Sci. Rep.">
        <title>A novel ammonia-oxidizing archaeon from wastewater treatment plant: Its enrichment, physiological and genomic characteristics.</title>
        <authorList>
            <person name="Li Y."/>
            <person name="Ding K."/>
            <person name="Wen X."/>
            <person name="Zhang B."/>
            <person name="Shen B."/>
            <person name="Yang Y."/>
        </authorList>
    </citation>
    <scope>NUCLEOTIDE SEQUENCE [LARGE SCALE GENOMIC DNA]</scope>
    <source>
        <strain evidence="5 6">SAT1</strain>
    </source>
</reference>
<keyword evidence="2" id="KW-0238">DNA-binding</keyword>
<dbReference type="PRINTS" id="PR00033">
    <property type="entry name" value="HTHASNC"/>
</dbReference>
<dbReference type="InterPro" id="IPR036388">
    <property type="entry name" value="WH-like_DNA-bd_sf"/>
</dbReference>
<dbReference type="InterPro" id="IPR000485">
    <property type="entry name" value="AsnC-type_HTH_dom"/>
</dbReference>
<dbReference type="Gene3D" id="1.10.10.10">
    <property type="entry name" value="Winged helix-like DNA-binding domain superfamily/Winged helix DNA-binding domain"/>
    <property type="match status" value="1"/>
</dbReference>
<keyword evidence="1" id="KW-0805">Transcription regulation</keyword>
<dbReference type="InterPro" id="IPR019887">
    <property type="entry name" value="Tscrpt_reg_AsnC/Lrp_C"/>
</dbReference>
<dbReference type="KEGG" id="tah:SU86_002485"/>
<gene>
    <name evidence="5" type="ORF">SU86_002485</name>
</gene>
<evidence type="ECO:0000259" key="4">
    <source>
        <dbReference type="PROSITE" id="PS50956"/>
    </source>
</evidence>
<sequence>MILDKTDVKILKNLLVDARLSSRQLALKLGMSTVTILTRIKKMEQEKIVRGYTAIIDHEKLGYDLTAIIEVFTKKGKMVEIEHDIAGLENVCAVYDVTGESDTVIVAKFKNRDELSKFVKTLSSKPNVDKTITNIVLNTVKEDFRLV</sequence>
<organism evidence="5 6">
    <name type="scientific">Candidatus Nitrosotenuis cloacae</name>
    <dbReference type="NCBI Taxonomy" id="1603555"/>
    <lineage>
        <taxon>Archaea</taxon>
        <taxon>Nitrososphaerota</taxon>
        <taxon>Candidatus Nitrosotenuis</taxon>
    </lineage>
</organism>
<dbReference type="OrthoDB" id="6762at2157"/>
<dbReference type="Proteomes" id="UP000266745">
    <property type="component" value="Chromosome"/>
</dbReference>
<dbReference type="SUPFAM" id="SSF54909">
    <property type="entry name" value="Dimeric alpha+beta barrel"/>
    <property type="match status" value="1"/>
</dbReference>
<evidence type="ECO:0000313" key="5">
    <source>
        <dbReference type="EMBL" id="AJZ75440.1"/>
    </source>
</evidence>
<dbReference type="EMBL" id="CP011097">
    <property type="protein sequence ID" value="AJZ75440.1"/>
    <property type="molecule type" value="Genomic_DNA"/>
</dbReference>
<dbReference type="PANTHER" id="PTHR30154:SF34">
    <property type="entry name" value="TRANSCRIPTIONAL REGULATOR AZLB"/>
    <property type="match status" value="1"/>
</dbReference>
<dbReference type="GO" id="GO:0043565">
    <property type="term" value="F:sequence-specific DNA binding"/>
    <property type="evidence" value="ECO:0007669"/>
    <property type="project" value="InterPro"/>
</dbReference>
<dbReference type="InterPro" id="IPR011008">
    <property type="entry name" value="Dimeric_a/b-barrel"/>
</dbReference>
<dbReference type="Pfam" id="PF13404">
    <property type="entry name" value="HTH_AsnC-type"/>
    <property type="match status" value="1"/>
</dbReference>
<dbReference type="SUPFAM" id="SSF46785">
    <property type="entry name" value="Winged helix' DNA-binding domain"/>
    <property type="match status" value="1"/>
</dbReference>
<dbReference type="RefSeq" id="WP_048188066.1">
    <property type="nucleotide sequence ID" value="NZ_CP011097.1"/>
</dbReference>
<accession>A0A3G1AZY4</accession>
<evidence type="ECO:0000256" key="2">
    <source>
        <dbReference type="ARBA" id="ARBA00023125"/>
    </source>
</evidence>
<keyword evidence="6" id="KW-1185">Reference proteome</keyword>
<evidence type="ECO:0000256" key="1">
    <source>
        <dbReference type="ARBA" id="ARBA00023015"/>
    </source>
</evidence>
<dbReference type="InterPro" id="IPR011991">
    <property type="entry name" value="ArsR-like_HTH"/>
</dbReference>
<dbReference type="Gene3D" id="3.30.70.920">
    <property type="match status" value="1"/>
</dbReference>
<evidence type="ECO:0000256" key="3">
    <source>
        <dbReference type="ARBA" id="ARBA00023163"/>
    </source>
</evidence>
<dbReference type="GO" id="GO:0043200">
    <property type="term" value="P:response to amino acid"/>
    <property type="evidence" value="ECO:0007669"/>
    <property type="project" value="TreeGrafter"/>
</dbReference>
<dbReference type="PANTHER" id="PTHR30154">
    <property type="entry name" value="LEUCINE-RESPONSIVE REGULATORY PROTEIN"/>
    <property type="match status" value="1"/>
</dbReference>
<dbReference type="AlphaFoldDB" id="A0A3G1AZY4"/>
<dbReference type="GeneID" id="24875254"/>
<dbReference type="InterPro" id="IPR036390">
    <property type="entry name" value="WH_DNA-bd_sf"/>
</dbReference>
<keyword evidence="3" id="KW-0804">Transcription</keyword>
<dbReference type="InterPro" id="IPR019888">
    <property type="entry name" value="Tscrpt_reg_AsnC-like"/>
</dbReference>
<evidence type="ECO:0000313" key="6">
    <source>
        <dbReference type="Proteomes" id="UP000266745"/>
    </source>
</evidence>
<dbReference type="PROSITE" id="PS50956">
    <property type="entry name" value="HTH_ASNC_2"/>
    <property type="match status" value="1"/>
</dbReference>
<dbReference type="CDD" id="cd00090">
    <property type="entry name" value="HTH_ARSR"/>
    <property type="match status" value="1"/>
</dbReference>
<name>A0A3G1AZY4_9ARCH</name>
<dbReference type="SMART" id="SM00344">
    <property type="entry name" value="HTH_ASNC"/>
    <property type="match status" value="1"/>
</dbReference>
<protein>
    <submittedName>
        <fullName evidence="5">AsnC family transcriptional regulator</fullName>
    </submittedName>
</protein>
<dbReference type="Pfam" id="PF01037">
    <property type="entry name" value="AsnC_trans_reg"/>
    <property type="match status" value="1"/>
</dbReference>